<dbReference type="InterPro" id="IPR032508">
    <property type="entry name" value="FecR_C"/>
</dbReference>
<dbReference type="Pfam" id="PF16344">
    <property type="entry name" value="FecR_C"/>
    <property type="match status" value="1"/>
</dbReference>
<dbReference type="InterPro" id="IPR006860">
    <property type="entry name" value="FecR"/>
</dbReference>
<proteinExistence type="predicted"/>
<evidence type="ECO:0000313" key="4">
    <source>
        <dbReference type="EMBL" id="MEF3834625.1"/>
    </source>
</evidence>
<dbReference type="RefSeq" id="WP_303306942.1">
    <property type="nucleotide sequence ID" value="NZ_JAODOP010000004.1"/>
</dbReference>
<evidence type="ECO:0000256" key="1">
    <source>
        <dbReference type="SAM" id="Phobius"/>
    </source>
</evidence>
<accession>A0ABU7XV86</accession>
<dbReference type="Gene3D" id="3.55.50.30">
    <property type="match status" value="1"/>
</dbReference>
<sequence>MSIKEKNDLLLLIDKLFKGDISENEVENLSNFFSSHQKLNEWPFEIEAKSGYREEIYSKIQLEIAKRDKANTKVIPFYKRSLLKYAAAILIFVSVGYFFLNKNQTVNLNTPIIVNNNIEVGTDKAILTLDDGTDVALEKGQDYIADNLTSNGEEIVYQPTGQAGNNVANNQQPTTKNQIAYNYLTIPRGGQYLVKLSDGTQVWLNSESQIKYPISFPEGETREVELVYGEAYFDVSPSTEHNGSKFKVLTGAQEVEVLGTEFNIKAYQDEDFIYTTLVEGKVLVNNATNNNVLSPNQQNIMSNVNNDMLLLNVVDMYSITAWKKGVFSFKDMPLNKIMKVLSRWYDTEVIFINKDVEEDKFTGVLGKEQTIEDILFTIYNTNNIKYEINNKTIIFR</sequence>
<evidence type="ECO:0000259" key="2">
    <source>
        <dbReference type="Pfam" id="PF04773"/>
    </source>
</evidence>
<dbReference type="Pfam" id="PF04773">
    <property type="entry name" value="FecR"/>
    <property type="match status" value="1"/>
</dbReference>
<evidence type="ECO:0000259" key="3">
    <source>
        <dbReference type="Pfam" id="PF16344"/>
    </source>
</evidence>
<feature type="transmembrane region" description="Helical" evidence="1">
    <location>
        <begin position="82"/>
        <end position="100"/>
    </location>
</feature>
<dbReference type="Gene3D" id="2.60.120.1440">
    <property type="match status" value="1"/>
</dbReference>
<evidence type="ECO:0000313" key="5">
    <source>
        <dbReference type="Proteomes" id="UP001337305"/>
    </source>
</evidence>
<comment type="caution">
    <text evidence="4">The sequence shown here is derived from an EMBL/GenBank/DDBJ whole genome shotgun (WGS) entry which is preliminary data.</text>
</comment>
<keyword evidence="1" id="KW-1133">Transmembrane helix</keyword>
<keyword evidence="1" id="KW-0812">Transmembrane</keyword>
<dbReference type="PANTHER" id="PTHR30273:SF2">
    <property type="entry name" value="PROTEIN FECR"/>
    <property type="match status" value="1"/>
</dbReference>
<dbReference type="Proteomes" id="UP001337305">
    <property type="component" value="Unassembled WGS sequence"/>
</dbReference>
<keyword evidence="5" id="KW-1185">Reference proteome</keyword>
<dbReference type="EMBL" id="JAODOP010000004">
    <property type="protein sequence ID" value="MEF3834625.1"/>
    <property type="molecule type" value="Genomic_DNA"/>
</dbReference>
<organism evidence="4 5">
    <name type="scientific">Flavivirga spongiicola</name>
    <dbReference type="NCBI Taxonomy" id="421621"/>
    <lineage>
        <taxon>Bacteria</taxon>
        <taxon>Pseudomonadati</taxon>
        <taxon>Bacteroidota</taxon>
        <taxon>Flavobacteriia</taxon>
        <taxon>Flavobacteriales</taxon>
        <taxon>Flavobacteriaceae</taxon>
        <taxon>Flavivirga</taxon>
    </lineage>
</organism>
<feature type="domain" description="Protein FecR C-terminal" evidence="3">
    <location>
        <begin position="327"/>
        <end position="394"/>
    </location>
</feature>
<dbReference type="PANTHER" id="PTHR30273">
    <property type="entry name" value="PERIPLASMIC SIGNAL SENSOR AND SIGMA FACTOR ACTIVATOR FECR-RELATED"/>
    <property type="match status" value="1"/>
</dbReference>
<feature type="domain" description="FecR protein" evidence="2">
    <location>
        <begin position="187"/>
        <end position="282"/>
    </location>
</feature>
<dbReference type="InterPro" id="IPR012373">
    <property type="entry name" value="Ferrdict_sens_TM"/>
</dbReference>
<name>A0ABU7XV86_9FLAO</name>
<gene>
    <name evidence="4" type="ORF">N1F79_15920</name>
</gene>
<protein>
    <submittedName>
        <fullName evidence="4">DUF4974 domain-containing protein</fullName>
    </submittedName>
</protein>
<keyword evidence="1" id="KW-0472">Membrane</keyword>
<reference evidence="4 5" key="1">
    <citation type="submission" date="2022-09" db="EMBL/GenBank/DDBJ databases">
        <title>Genome sequencing of Flavivirga sp. MEBiC05379.</title>
        <authorList>
            <person name="Oh H.-M."/>
            <person name="Kwon K.K."/>
            <person name="Park M.J."/>
            <person name="Yang S.-H."/>
        </authorList>
    </citation>
    <scope>NUCLEOTIDE SEQUENCE [LARGE SCALE GENOMIC DNA]</scope>
    <source>
        <strain evidence="4 5">MEBiC05379</strain>
    </source>
</reference>